<dbReference type="SUPFAM" id="SSF56176">
    <property type="entry name" value="FAD-binding/transporter-associated domain-like"/>
    <property type="match status" value="1"/>
</dbReference>
<dbReference type="GO" id="GO:0016491">
    <property type="term" value="F:oxidoreductase activity"/>
    <property type="evidence" value="ECO:0007669"/>
    <property type="project" value="UniProtKB-ARBA"/>
</dbReference>
<dbReference type="Pfam" id="PF11880">
    <property type="entry name" value="DUF3400"/>
    <property type="match status" value="1"/>
</dbReference>
<keyword evidence="2" id="KW-0479">Metal-binding</keyword>
<dbReference type="EMBL" id="PDNV01000013">
    <property type="protein sequence ID" value="PLC52437.1"/>
    <property type="molecule type" value="Genomic_DNA"/>
</dbReference>
<dbReference type="InterPro" id="IPR021817">
    <property type="entry name" value="DUF3400"/>
</dbReference>
<evidence type="ECO:0000256" key="1">
    <source>
        <dbReference type="ARBA" id="ARBA00022630"/>
    </source>
</evidence>
<keyword evidence="1" id="KW-0285">Flavoprotein</keyword>
<dbReference type="OrthoDB" id="9811557at2"/>
<dbReference type="InterPro" id="IPR051914">
    <property type="entry name" value="FAD-linked_OxidoTrans_Type4"/>
</dbReference>
<dbReference type="PROSITE" id="PS51387">
    <property type="entry name" value="FAD_PCMH"/>
    <property type="match status" value="1"/>
</dbReference>
<dbReference type="Pfam" id="PF02913">
    <property type="entry name" value="FAD-oxidase_C"/>
    <property type="match status" value="2"/>
</dbReference>
<dbReference type="Gene3D" id="3.30.70.2740">
    <property type="match status" value="1"/>
</dbReference>
<keyword evidence="4" id="KW-0408">Iron</keyword>
<dbReference type="InterPro" id="IPR017900">
    <property type="entry name" value="4Fe4S_Fe_S_CS"/>
</dbReference>
<dbReference type="InterPro" id="IPR006094">
    <property type="entry name" value="Oxid_FAD_bind_N"/>
</dbReference>
<dbReference type="InterPro" id="IPR036318">
    <property type="entry name" value="FAD-bd_PCMH-like_sf"/>
</dbReference>
<dbReference type="Pfam" id="PF01565">
    <property type="entry name" value="FAD_binding_4"/>
    <property type="match status" value="1"/>
</dbReference>
<name>A0A2N4UBR2_9BURK</name>
<evidence type="ECO:0000313" key="8">
    <source>
        <dbReference type="Proteomes" id="UP000234328"/>
    </source>
</evidence>
<feature type="domain" description="FAD-binding PCMH-type" evidence="6">
    <location>
        <begin position="181"/>
        <end position="417"/>
    </location>
</feature>
<evidence type="ECO:0000313" key="7">
    <source>
        <dbReference type="EMBL" id="PLC52437.1"/>
    </source>
</evidence>
<keyword evidence="8" id="KW-1185">Reference proteome</keyword>
<dbReference type="InterPro" id="IPR016164">
    <property type="entry name" value="FAD-linked_Oxase-like_C"/>
</dbReference>
<dbReference type="InterPro" id="IPR009051">
    <property type="entry name" value="Helical_ferredxn"/>
</dbReference>
<dbReference type="Pfam" id="PF02754">
    <property type="entry name" value="CCG"/>
    <property type="match status" value="2"/>
</dbReference>
<evidence type="ECO:0000256" key="5">
    <source>
        <dbReference type="ARBA" id="ARBA00023014"/>
    </source>
</evidence>
<dbReference type="InterPro" id="IPR016166">
    <property type="entry name" value="FAD-bd_PCMH"/>
</dbReference>
<dbReference type="SUPFAM" id="SSF55103">
    <property type="entry name" value="FAD-linked oxidases, C-terminal domain"/>
    <property type="match status" value="2"/>
</dbReference>
<dbReference type="Pfam" id="PF13183">
    <property type="entry name" value="Fer4_8"/>
    <property type="match status" value="1"/>
</dbReference>
<evidence type="ECO:0000256" key="3">
    <source>
        <dbReference type="ARBA" id="ARBA00022827"/>
    </source>
</evidence>
<dbReference type="Gene3D" id="1.10.1060.10">
    <property type="entry name" value="Alpha-helical ferredoxin"/>
    <property type="match status" value="1"/>
</dbReference>
<organism evidence="7 8">
    <name type="scientific">Pollutimonas nitritireducens</name>
    <dbReference type="NCBI Taxonomy" id="2045209"/>
    <lineage>
        <taxon>Bacteria</taxon>
        <taxon>Pseudomonadati</taxon>
        <taxon>Pseudomonadota</taxon>
        <taxon>Betaproteobacteria</taxon>
        <taxon>Burkholderiales</taxon>
        <taxon>Alcaligenaceae</taxon>
        <taxon>Pollutimonas</taxon>
    </lineage>
</organism>
<dbReference type="InterPro" id="IPR022153">
    <property type="entry name" value="DUF3683"/>
</dbReference>
<dbReference type="InterPro" id="IPR004113">
    <property type="entry name" value="FAD-bd_oxidored_4_C"/>
</dbReference>
<dbReference type="PANTHER" id="PTHR42934">
    <property type="entry name" value="GLYCOLATE OXIDASE SUBUNIT GLCD"/>
    <property type="match status" value="1"/>
</dbReference>
<gene>
    <name evidence="7" type="ORF">CR155_18225</name>
</gene>
<dbReference type="InterPro" id="IPR004017">
    <property type="entry name" value="Cys_rich_dom"/>
</dbReference>
<dbReference type="PANTHER" id="PTHR42934:SF2">
    <property type="entry name" value="GLYCOLATE OXIDASE SUBUNIT GLCD"/>
    <property type="match status" value="1"/>
</dbReference>
<dbReference type="Gene3D" id="3.30.465.10">
    <property type="match status" value="1"/>
</dbReference>
<evidence type="ECO:0000256" key="4">
    <source>
        <dbReference type="ARBA" id="ARBA00023004"/>
    </source>
</evidence>
<dbReference type="GO" id="GO:0051536">
    <property type="term" value="F:iron-sulfur cluster binding"/>
    <property type="evidence" value="ECO:0007669"/>
    <property type="project" value="UniProtKB-KW"/>
</dbReference>
<dbReference type="RefSeq" id="WP_102071456.1">
    <property type="nucleotide sequence ID" value="NZ_PDNV01000013.1"/>
</dbReference>
<keyword evidence="3" id="KW-0274">FAD</keyword>
<dbReference type="SUPFAM" id="SSF46548">
    <property type="entry name" value="alpha-helical ferredoxin"/>
    <property type="match status" value="1"/>
</dbReference>
<keyword evidence="5" id="KW-0411">Iron-sulfur</keyword>
<reference evidence="7 8" key="1">
    <citation type="submission" date="2017-10" db="EMBL/GenBank/DDBJ databases">
        <title>Two draft genome sequences of Pusillimonas sp. strains isolated from a nitrate- and radionuclide-contaminated groundwater in Russia.</title>
        <authorList>
            <person name="Grouzdev D.S."/>
            <person name="Tourova T.P."/>
            <person name="Goeva M.A."/>
            <person name="Babich T.L."/>
            <person name="Sokolova D.S."/>
            <person name="Abdullin R."/>
            <person name="Poltaraus A.B."/>
            <person name="Toshchakov S.V."/>
            <person name="Nazina T.N."/>
        </authorList>
    </citation>
    <scope>NUCLEOTIDE SEQUENCE [LARGE SCALE GENOMIC DNA]</scope>
    <source>
        <strain evidence="7 8">JR1/69-2-13</strain>
    </source>
</reference>
<protein>
    <submittedName>
        <fullName evidence="7">FAD-linked oxidase</fullName>
    </submittedName>
</protein>
<accession>A0A2N4UBR2</accession>
<dbReference type="Proteomes" id="UP000234328">
    <property type="component" value="Unassembled WGS sequence"/>
</dbReference>
<dbReference type="GO" id="GO:0046872">
    <property type="term" value="F:metal ion binding"/>
    <property type="evidence" value="ECO:0007669"/>
    <property type="project" value="UniProtKB-KW"/>
</dbReference>
<evidence type="ECO:0000256" key="2">
    <source>
        <dbReference type="ARBA" id="ARBA00022723"/>
    </source>
</evidence>
<dbReference type="Pfam" id="PF12447">
    <property type="entry name" value="DUF3683"/>
    <property type="match status" value="1"/>
</dbReference>
<dbReference type="GO" id="GO:0071949">
    <property type="term" value="F:FAD binding"/>
    <property type="evidence" value="ECO:0007669"/>
    <property type="project" value="InterPro"/>
</dbReference>
<dbReference type="PROSITE" id="PS00198">
    <property type="entry name" value="4FE4S_FER_1"/>
    <property type="match status" value="1"/>
</dbReference>
<proteinExistence type="predicted"/>
<dbReference type="InterPro" id="IPR016169">
    <property type="entry name" value="FAD-bd_PCMH_sub2"/>
</dbReference>
<evidence type="ECO:0000259" key="6">
    <source>
        <dbReference type="PROSITE" id="PS51387"/>
    </source>
</evidence>
<comment type="caution">
    <text evidence="7">The sequence shown here is derived from an EMBL/GenBank/DDBJ whole genome shotgun (WGS) entry which is preliminary data.</text>
</comment>
<dbReference type="InterPro" id="IPR017896">
    <property type="entry name" value="4Fe4S_Fe-S-bd"/>
</dbReference>
<sequence length="1313" mass="145542">MNAPIASQLLAATLPLSATTRLREIPYNYTSYSDREIVLRLLGAEAWQMLSELRDERRTGRSARMLFEVLGDIWVVRRNPYLLDDLLDNPKRQNLLIQALNHRLGEVDNRRDNSMAERDSKVARLLAAARTAVAEFEEEFSRTRDLRKKAVRTLSRITAKDNIKFDGLSRVSHVTDATDWRVEYPFLVLTPDTENEMAALVRACIELELTIIPRGGGTGYTGGAIPLTWRSAVINTEKLDTLGAVEVSQLPGVTDPVRTIHTGAGVVTRRIAEAAEAAGYVFAVDPTSADASCAGGNVAMNAGGKKAVLWGTALDNLAGWRMVDPDGNWLDVTRLDHNMGKIHDAAQARFLLQWSDGKALPGAVPLRHETLVIDGSRFRKAGLGKDVTDKFLSGLPGVQKEGCDGLITSARWVLHRMPAHTRTVCMEFFGQARDAVPSIVEVKDYLDGPGRARGAILAGLEHLDERYLRAVGYATKSKRGGLPKMVLIGDIVGDDADAVAVAASEVVRIANTRHGEGFVAVSPEARKKFWLDRARTAAIARHTNAFKINEDVVIPLNRMGEYTDAIERINIELSTRNKLRLLDKLEDFLNGDLPIGKIEDHDDAEHTRAEILAGRTQDAIATIQAVRRRWTWLLENMDAPLAQNLGVFSSLGMDELAPMLAQRLADQAHARVFDVVQDRSIRVSWKTEVRALMERYFAGADCAAVLAELQAIHDRVLKGRVFVALHMHAGDGNVHTNIPVNSDDYEMLREANEAVARIMQIARDLDGVISGEHGIGLTKYEYLTQEELQPFQDYKQRIDPEGRFNKGKLMPGADLRHAWTPSFNLLGHESLIMQRSEIGSISNAIKDCLRCGKCKPVCATHVPRANLLYSPRNKILATSLLIEAFLYEEQTRRGVSLKHWEEFEDVADHCTVCHKCYNPCPVDIDFGDVSMEMRALLRGMGKKSFNPGTTAAMFFLNAKDPRVIKATRTAMIDIGYKAQRLAHDVLALPARKQVAAPPATVGKAPMREQVIHFINKKMPGGLPKQTARKLLDIEDADYVPIIRNPAATSAETEAVFYFPGCGSERLFSQVGLATQAMLWHAGVQTVLPPGYLCCGYPQRGNGMTDKAEKIITDNRVLFHRMATTLNYLDIKTVVVSCGTCYDQLAGYEFEKIFPGCRLIDIHEYLLEKGIEIHGVQGVRYMYHDPCHSPMKLQEPMKTVKALVGDTAIKADRCCGESGTLAVSRPDISTQIRFRKQEELAKNTATIRADGFEGEVKILTSCPSCLQGLARFEGDTGMDADYIVVEMARHILGPDWMQDYVRDANAGGIERVLV</sequence>